<comment type="caution">
    <text evidence="20">The sequence shown here is derived from an EMBL/GenBank/DDBJ whole genome shotgun (WGS) entry which is preliminary data.</text>
</comment>
<keyword evidence="7 18" id="KW-0479">Metal-binding</keyword>
<dbReference type="GO" id="GO:0019134">
    <property type="term" value="F:glucosamine-1-phosphate N-acetyltransferase activity"/>
    <property type="evidence" value="ECO:0007669"/>
    <property type="project" value="UniProtKB-UniRule"/>
</dbReference>
<dbReference type="InterPro" id="IPR005882">
    <property type="entry name" value="Bifunctional_GlmU"/>
</dbReference>
<feature type="region of interest" description="N-acetyltransferase" evidence="18">
    <location>
        <begin position="257"/>
        <end position="455"/>
    </location>
</feature>
<comment type="catalytic activity">
    <reaction evidence="15 18">
        <text>alpha-D-glucosamine 1-phosphate + acetyl-CoA = N-acetyl-alpha-D-glucosamine 1-phosphate + CoA + H(+)</text>
        <dbReference type="Rhea" id="RHEA:13725"/>
        <dbReference type="ChEBI" id="CHEBI:15378"/>
        <dbReference type="ChEBI" id="CHEBI:57287"/>
        <dbReference type="ChEBI" id="CHEBI:57288"/>
        <dbReference type="ChEBI" id="CHEBI:57776"/>
        <dbReference type="ChEBI" id="CHEBI:58516"/>
        <dbReference type="EC" id="2.3.1.157"/>
    </reaction>
</comment>
<keyword evidence="21" id="KW-1185">Reference proteome</keyword>
<comment type="similarity">
    <text evidence="3 18">In the N-terminal section; belongs to the N-acetylglucosamine-1-phosphate uridyltransferase family.</text>
</comment>
<evidence type="ECO:0000256" key="4">
    <source>
        <dbReference type="ARBA" id="ARBA00022490"/>
    </source>
</evidence>
<evidence type="ECO:0000256" key="1">
    <source>
        <dbReference type="ARBA" id="ARBA00004496"/>
    </source>
</evidence>
<evidence type="ECO:0000256" key="5">
    <source>
        <dbReference type="ARBA" id="ARBA00022679"/>
    </source>
</evidence>
<dbReference type="GO" id="GO:0016020">
    <property type="term" value="C:membrane"/>
    <property type="evidence" value="ECO:0007669"/>
    <property type="project" value="GOC"/>
</dbReference>
<feature type="domain" description="MobA-like NTP transferase" evidence="19">
    <location>
        <begin position="13"/>
        <end position="139"/>
    </location>
</feature>
<feature type="binding site" evidence="18">
    <location>
        <position position="233"/>
    </location>
    <ligand>
        <name>Mg(2+)</name>
        <dbReference type="ChEBI" id="CHEBI:18420"/>
    </ligand>
</feature>
<dbReference type="SUPFAM" id="SSF51161">
    <property type="entry name" value="Trimeric LpxA-like enzymes"/>
    <property type="match status" value="1"/>
</dbReference>
<evidence type="ECO:0000259" key="19">
    <source>
        <dbReference type="Pfam" id="PF12804"/>
    </source>
</evidence>
<feature type="region of interest" description="Pyrophosphorylase" evidence="18">
    <location>
        <begin position="1"/>
        <end position="235"/>
    </location>
</feature>
<feature type="binding site" evidence="18">
    <location>
        <position position="394"/>
    </location>
    <ligand>
        <name>acetyl-CoA</name>
        <dbReference type="ChEBI" id="CHEBI:57288"/>
    </ligand>
</feature>
<feature type="active site" description="Proton acceptor" evidence="18">
    <location>
        <position position="352"/>
    </location>
</feature>
<comment type="similarity">
    <text evidence="2 18">In the C-terminal section; belongs to the transferase hexapeptide repeat family.</text>
</comment>
<evidence type="ECO:0000313" key="20">
    <source>
        <dbReference type="EMBL" id="PWK60729.1"/>
    </source>
</evidence>
<gene>
    <name evidence="18" type="primary">glmU</name>
    <name evidence="20" type="ORF">C7455_104367</name>
</gene>
<keyword evidence="6 18" id="KW-0548">Nucleotidyltransferase</keyword>
<feature type="binding site" evidence="18">
    <location>
        <position position="412"/>
    </location>
    <ligand>
        <name>acetyl-CoA</name>
        <dbReference type="ChEBI" id="CHEBI:57288"/>
    </ligand>
</feature>
<dbReference type="NCBIfam" id="TIGR01173">
    <property type="entry name" value="glmU"/>
    <property type="match status" value="1"/>
</dbReference>
<keyword evidence="11 18" id="KW-0573">Peptidoglycan synthesis</keyword>
<dbReference type="Gene3D" id="3.90.550.10">
    <property type="entry name" value="Spore Coat Polysaccharide Biosynthesis Protein SpsA, Chain A"/>
    <property type="match status" value="1"/>
</dbReference>
<dbReference type="GO" id="GO:0005737">
    <property type="term" value="C:cytoplasm"/>
    <property type="evidence" value="ECO:0007669"/>
    <property type="project" value="UniProtKB-SubCell"/>
</dbReference>
<feature type="binding site" evidence="18">
    <location>
        <begin position="15"/>
        <end position="18"/>
    </location>
    <ligand>
        <name>UDP-N-acetyl-alpha-D-glucosamine</name>
        <dbReference type="ChEBI" id="CHEBI:57705"/>
    </ligand>
</feature>
<evidence type="ECO:0000256" key="12">
    <source>
        <dbReference type="ARBA" id="ARBA00023268"/>
    </source>
</evidence>
<keyword evidence="4 18" id="KW-0963">Cytoplasm</keyword>
<feature type="binding site" evidence="18">
    <location>
        <position position="82"/>
    </location>
    <ligand>
        <name>UDP-N-acetyl-alpha-D-glucosamine</name>
        <dbReference type="ChEBI" id="CHEBI:57705"/>
    </ligand>
</feature>
<dbReference type="HAMAP" id="MF_01631">
    <property type="entry name" value="GlmU"/>
    <property type="match status" value="1"/>
</dbReference>
<evidence type="ECO:0000256" key="8">
    <source>
        <dbReference type="ARBA" id="ARBA00022737"/>
    </source>
</evidence>
<feature type="binding site" evidence="18">
    <location>
        <position position="355"/>
    </location>
    <ligand>
        <name>UDP-N-acetyl-alpha-D-glucosamine</name>
        <dbReference type="ChEBI" id="CHEBI:57705"/>
    </ligand>
</feature>
<dbReference type="Pfam" id="PF00132">
    <property type="entry name" value="Hexapep"/>
    <property type="match status" value="2"/>
</dbReference>
<evidence type="ECO:0000256" key="10">
    <source>
        <dbReference type="ARBA" id="ARBA00022960"/>
    </source>
</evidence>
<feature type="region of interest" description="Linker" evidence="18">
    <location>
        <begin position="236"/>
        <end position="256"/>
    </location>
</feature>
<dbReference type="GO" id="GO:0071555">
    <property type="term" value="P:cell wall organization"/>
    <property type="evidence" value="ECO:0007669"/>
    <property type="project" value="UniProtKB-KW"/>
</dbReference>
<feature type="binding site" evidence="18">
    <location>
        <position position="429"/>
    </location>
    <ligand>
        <name>acetyl-CoA</name>
        <dbReference type="ChEBI" id="CHEBI:57288"/>
    </ligand>
</feature>
<feature type="binding site" evidence="18">
    <location>
        <position position="369"/>
    </location>
    <ligand>
        <name>acetyl-CoA</name>
        <dbReference type="ChEBI" id="CHEBI:57288"/>
    </ligand>
</feature>
<evidence type="ECO:0000256" key="16">
    <source>
        <dbReference type="ARBA" id="ARBA00048493"/>
    </source>
</evidence>
<keyword evidence="13 18" id="KW-0012">Acyltransferase</keyword>
<evidence type="ECO:0000313" key="21">
    <source>
        <dbReference type="Proteomes" id="UP000245708"/>
    </source>
</evidence>
<evidence type="ECO:0000256" key="15">
    <source>
        <dbReference type="ARBA" id="ARBA00048247"/>
    </source>
</evidence>
<dbReference type="UniPathway" id="UPA00113">
    <property type="reaction ID" value="UER00532"/>
</dbReference>
<evidence type="ECO:0000256" key="11">
    <source>
        <dbReference type="ARBA" id="ARBA00022984"/>
    </source>
</evidence>
<feature type="binding site" evidence="18">
    <location>
        <position position="233"/>
    </location>
    <ligand>
        <name>UDP-N-acetyl-alpha-D-glucosamine</name>
        <dbReference type="ChEBI" id="CHEBI:57705"/>
    </ligand>
</feature>
<keyword evidence="12 18" id="KW-0511">Multifunctional enzyme</keyword>
<comment type="pathway">
    <text evidence="18">Nucleotide-sugar biosynthesis; UDP-N-acetyl-alpha-D-glucosamine biosynthesis; N-acetyl-alpha-D-glucosamine 1-phosphate from alpha-D-glucosamine 6-phosphate (route II): step 2/2.</text>
</comment>
<evidence type="ECO:0000256" key="6">
    <source>
        <dbReference type="ARBA" id="ARBA00022695"/>
    </source>
</evidence>
<dbReference type="InterPro" id="IPR011004">
    <property type="entry name" value="Trimer_LpxA-like_sf"/>
</dbReference>
<evidence type="ECO:0000256" key="14">
    <source>
        <dbReference type="ARBA" id="ARBA00023316"/>
    </source>
</evidence>
<keyword evidence="8 18" id="KW-0677">Repeat</keyword>
<comment type="pathway">
    <text evidence="18">Bacterial outer membrane biogenesis; LPS lipid A biosynthesis.</text>
</comment>
<feature type="binding site" evidence="18">
    <location>
        <position position="322"/>
    </location>
    <ligand>
        <name>UDP-N-acetyl-alpha-D-glucosamine</name>
        <dbReference type="ChEBI" id="CHEBI:57705"/>
    </ligand>
</feature>
<comment type="caution">
    <text evidence="18">Lacks conserved residue(s) required for the propagation of feature annotation.</text>
</comment>
<dbReference type="GO" id="GO:0009252">
    <property type="term" value="P:peptidoglycan biosynthetic process"/>
    <property type="evidence" value="ECO:0007669"/>
    <property type="project" value="UniProtKB-UniRule"/>
</dbReference>
<comment type="subcellular location">
    <subcellularLocation>
        <location evidence="1 18">Cytoplasm</location>
    </subcellularLocation>
</comment>
<keyword evidence="10 18" id="KW-0133">Cell shape</keyword>
<evidence type="ECO:0000256" key="3">
    <source>
        <dbReference type="ARBA" id="ARBA00007947"/>
    </source>
</evidence>
<dbReference type="InterPro" id="IPR029044">
    <property type="entry name" value="Nucleotide-diphossugar_trans"/>
</dbReference>
<dbReference type="PANTHER" id="PTHR43584:SF3">
    <property type="entry name" value="BIFUNCTIONAL PROTEIN GLMU"/>
    <property type="match status" value="1"/>
</dbReference>
<name>A0A316H011_9RHOB</name>
<dbReference type="EC" id="2.7.7.23" evidence="18"/>
<dbReference type="AlphaFoldDB" id="A0A316H011"/>
<comment type="cofactor">
    <cofactor evidence="18">
        <name>Mg(2+)</name>
        <dbReference type="ChEBI" id="CHEBI:18420"/>
    </cofactor>
    <text evidence="18">Binds 1 Mg(2+) ion per subunit.</text>
</comment>
<dbReference type="NCBIfam" id="NF010933">
    <property type="entry name" value="PRK14353.1"/>
    <property type="match status" value="1"/>
</dbReference>
<sequence>MSETASPRPVALIVLAAGQGTRMNSDLPKPLHKLGGMPLIAHALFAGAALEPARIVVITGHGAAAVEAAVDDLMPFAICVRQDPQLGTGHAVLQAAGALAGFEGDVLVMYADTPFVRAETLAAMQAARTTHDIVVLGFDTADPDRYGRLILNGDSLERIVEAKDATSEELAVTTCNSGLLAADAQVLMRLLARVTNDNAAGEYYLTDLPGLATAEGLSATAILCPERETLGINSRAELAAAETAFQSARRAEMIETGVAMQAPDTVIFALDTWVGRDAEVDPHVVFGPGVTVESGAHIRAFSHLEGCHVSAGAVIGPYARLRPGAEIGNDARIGNFVEVKEALIGEGAKVNHLSYIGDAEIGEGTNVGAGTITCNYDGVMKHRTTIGRHAFIGSDTMLVAPVTVGDRAMTASGSVITENVPDGALALGRAKQVNKPGLAVRLMERLRAIKVSRKG</sequence>
<evidence type="ECO:0000256" key="17">
    <source>
        <dbReference type="ARBA" id="ARBA00049628"/>
    </source>
</evidence>
<dbReference type="SUPFAM" id="SSF53448">
    <property type="entry name" value="Nucleotide-diphospho-sugar transferases"/>
    <property type="match status" value="1"/>
</dbReference>
<keyword evidence="5 18" id="KW-0808">Transferase</keyword>
<dbReference type="EC" id="2.3.1.157" evidence="18"/>
<dbReference type="CDD" id="cd03353">
    <property type="entry name" value="LbH_GlmU_C"/>
    <property type="match status" value="1"/>
</dbReference>
<feature type="binding site" evidence="18">
    <location>
        <position position="366"/>
    </location>
    <ligand>
        <name>UDP-N-acetyl-alpha-D-glucosamine</name>
        <dbReference type="ChEBI" id="CHEBI:57705"/>
    </ligand>
</feature>
<feature type="binding site" evidence="18">
    <location>
        <begin position="375"/>
        <end position="376"/>
    </location>
    <ligand>
        <name>acetyl-CoA</name>
        <dbReference type="ChEBI" id="CHEBI:57288"/>
    </ligand>
</feature>
<feature type="binding site" evidence="18">
    <location>
        <position position="112"/>
    </location>
    <ligand>
        <name>Mg(2+)</name>
        <dbReference type="ChEBI" id="CHEBI:18420"/>
    </ligand>
</feature>
<dbReference type="EMBL" id="QGGW01000004">
    <property type="protein sequence ID" value="PWK60729.1"/>
    <property type="molecule type" value="Genomic_DNA"/>
</dbReference>
<dbReference type="GO" id="GO:0000287">
    <property type="term" value="F:magnesium ion binding"/>
    <property type="evidence" value="ECO:0007669"/>
    <property type="project" value="UniProtKB-UniRule"/>
</dbReference>
<dbReference type="InterPro" id="IPR038009">
    <property type="entry name" value="GlmU_C_LbH"/>
</dbReference>
<dbReference type="InterPro" id="IPR050065">
    <property type="entry name" value="GlmU-like"/>
</dbReference>
<comment type="function">
    <text evidence="17 18">Catalyzes the last two sequential reactions in the de novo biosynthetic pathway for UDP-N-acetylglucosamine (UDP-GlcNAc). The C-terminal domain catalyzes the transfer of acetyl group from acetyl coenzyme A to glucosamine-1-phosphate (GlcN-1-P) to produce N-acetylglucosamine-1-phosphate (GlcNAc-1-P), which is converted into UDP-GlcNAc by the transfer of uridine 5-monophosphate (from uridine 5-triphosphate), a reaction catalyzed by the N-terminal domain.</text>
</comment>
<dbReference type="InterPro" id="IPR025877">
    <property type="entry name" value="MobA-like_NTP_Trfase"/>
</dbReference>
<dbReference type="CDD" id="cd02540">
    <property type="entry name" value="GT2_GlmU_N_bac"/>
    <property type="match status" value="1"/>
</dbReference>
<dbReference type="GO" id="GO:0009245">
    <property type="term" value="P:lipid A biosynthetic process"/>
    <property type="evidence" value="ECO:0007669"/>
    <property type="project" value="UniProtKB-UniRule"/>
</dbReference>
<dbReference type="UniPathway" id="UPA00973"/>
<dbReference type="GO" id="GO:0006048">
    <property type="term" value="P:UDP-N-acetylglucosamine biosynthetic process"/>
    <property type="evidence" value="ECO:0007669"/>
    <property type="project" value="UniProtKB-UniPathway"/>
</dbReference>
<feature type="binding site" evidence="18">
    <location>
        <position position="29"/>
    </location>
    <ligand>
        <name>UDP-N-acetyl-alpha-D-glucosamine</name>
        <dbReference type="ChEBI" id="CHEBI:57705"/>
    </ligand>
</feature>
<dbReference type="Pfam" id="PF12804">
    <property type="entry name" value="NTP_transf_3"/>
    <property type="match status" value="1"/>
</dbReference>
<keyword evidence="9 18" id="KW-0460">Magnesium</keyword>
<feature type="binding site" evidence="18">
    <location>
        <position position="176"/>
    </location>
    <ligand>
        <name>UDP-N-acetyl-alpha-D-glucosamine</name>
        <dbReference type="ChEBI" id="CHEBI:57705"/>
    </ligand>
</feature>
<dbReference type="Proteomes" id="UP000245708">
    <property type="component" value="Unassembled WGS sequence"/>
</dbReference>
<dbReference type="Gene3D" id="2.160.10.10">
    <property type="entry name" value="Hexapeptide repeat proteins"/>
    <property type="match status" value="1"/>
</dbReference>
<dbReference type="OrthoDB" id="9775031at2"/>
<reference evidence="20 21" key="1">
    <citation type="submission" date="2018-05" db="EMBL/GenBank/DDBJ databases">
        <title>Genomic Encyclopedia of Type Strains, Phase IV (KMG-IV): sequencing the most valuable type-strain genomes for metagenomic binning, comparative biology and taxonomic classification.</title>
        <authorList>
            <person name="Goeker M."/>
        </authorList>
    </citation>
    <scope>NUCLEOTIDE SEQUENCE [LARGE SCALE GENOMIC DNA]</scope>
    <source>
        <strain evidence="20 21">DSM 16097</strain>
    </source>
</reference>
<feature type="binding site" evidence="18">
    <location>
        <position position="161"/>
    </location>
    <ligand>
        <name>UDP-N-acetyl-alpha-D-glucosamine</name>
        <dbReference type="ChEBI" id="CHEBI:57705"/>
    </ligand>
</feature>
<dbReference type="GO" id="GO:0000902">
    <property type="term" value="P:cell morphogenesis"/>
    <property type="evidence" value="ECO:0007669"/>
    <property type="project" value="UniProtKB-UniRule"/>
</dbReference>
<evidence type="ECO:0000256" key="9">
    <source>
        <dbReference type="ARBA" id="ARBA00022842"/>
    </source>
</evidence>
<accession>A0A316H011</accession>
<organism evidence="20 21">
    <name type="scientific">Roseicyclus mahoneyensis</name>
    <dbReference type="NCBI Taxonomy" id="164332"/>
    <lineage>
        <taxon>Bacteria</taxon>
        <taxon>Pseudomonadati</taxon>
        <taxon>Pseudomonadota</taxon>
        <taxon>Alphaproteobacteria</taxon>
        <taxon>Rhodobacterales</taxon>
        <taxon>Roseobacteraceae</taxon>
        <taxon>Roseicyclus</taxon>
    </lineage>
</organism>
<feature type="binding site" evidence="18">
    <location>
        <position position="147"/>
    </location>
    <ligand>
        <name>UDP-N-acetyl-alpha-D-glucosamine</name>
        <dbReference type="ChEBI" id="CHEBI:57705"/>
    </ligand>
</feature>
<comment type="catalytic activity">
    <reaction evidence="16 18">
        <text>N-acetyl-alpha-D-glucosamine 1-phosphate + UTP + H(+) = UDP-N-acetyl-alpha-D-glucosamine + diphosphate</text>
        <dbReference type="Rhea" id="RHEA:13509"/>
        <dbReference type="ChEBI" id="CHEBI:15378"/>
        <dbReference type="ChEBI" id="CHEBI:33019"/>
        <dbReference type="ChEBI" id="CHEBI:46398"/>
        <dbReference type="ChEBI" id="CHEBI:57705"/>
        <dbReference type="ChEBI" id="CHEBI:57776"/>
        <dbReference type="EC" id="2.7.7.23"/>
    </reaction>
</comment>
<dbReference type="GO" id="GO:0003977">
    <property type="term" value="F:UDP-N-acetylglucosamine diphosphorylase activity"/>
    <property type="evidence" value="ECO:0007669"/>
    <property type="project" value="UniProtKB-UniRule"/>
</dbReference>
<comment type="pathway">
    <text evidence="18">Nucleotide-sugar biosynthesis; UDP-N-acetyl-alpha-D-glucosamine biosynthesis; UDP-N-acetyl-alpha-D-glucosamine from N-acetyl-alpha-D-glucosamine 1-phosphate: step 1/1.</text>
</comment>
<comment type="subunit">
    <text evidence="18">Homotrimer.</text>
</comment>
<dbReference type="PANTHER" id="PTHR43584">
    <property type="entry name" value="NUCLEOTIDYL TRANSFERASE"/>
    <property type="match status" value="1"/>
</dbReference>
<dbReference type="GO" id="GO:0008360">
    <property type="term" value="P:regulation of cell shape"/>
    <property type="evidence" value="ECO:0007669"/>
    <property type="project" value="UniProtKB-KW"/>
</dbReference>
<evidence type="ECO:0000256" key="13">
    <source>
        <dbReference type="ARBA" id="ARBA00023315"/>
    </source>
</evidence>
<keyword evidence="14 18" id="KW-0961">Cell wall biogenesis/degradation</keyword>
<proteinExistence type="inferred from homology"/>
<evidence type="ECO:0000256" key="2">
    <source>
        <dbReference type="ARBA" id="ARBA00007707"/>
    </source>
</evidence>
<evidence type="ECO:0000256" key="7">
    <source>
        <dbReference type="ARBA" id="ARBA00022723"/>
    </source>
</evidence>
<feature type="binding site" evidence="18">
    <location>
        <position position="340"/>
    </location>
    <ligand>
        <name>UDP-N-acetyl-alpha-D-glucosamine</name>
        <dbReference type="ChEBI" id="CHEBI:57705"/>
    </ligand>
</feature>
<dbReference type="RefSeq" id="WP_109668134.1">
    <property type="nucleotide sequence ID" value="NZ_QGGW01000004.1"/>
</dbReference>
<dbReference type="InterPro" id="IPR001451">
    <property type="entry name" value="Hexapep"/>
</dbReference>
<evidence type="ECO:0000256" key="18">
    <source>
        <dbReference type="HAMAP-Rule" id="MF_01631"/>
    </source>
</evidence>
<feature type="binding site" evidence="18">
    <location>
        <begin position="87"/>
        <end position="88"/>
    </location>
    <ligand>
        <name>UDP-N-acetyl-alpha-D-glucosamine</name>
        <dbReference type="ChEBI" id="CHEBI:57705"/>
    </ligand>
</feature>
<protein>
    <recommendedName>
        <fullName evidence="18">Bifunctional protein GlmU</fullName>
    </recommendedName>
    <domain>
        <recommendedName>
            <fullName evidence="18">UDP-N-acetylglucosamine pyrophosphorylase</fullName>
            <ecNumber evidence="18">2.7.7.23</ecNumber>
        </recommendedName>
        <alternativeName>
            <fullName evidence="18">N-acetylglucosamine-1-phosphate uridyltransferase</fullName>
        </alternativeName>
    </domain>
    <domain>
        <recommendedName>
            <fullName evidence="18">Glucosamine-1-phosphate N-acetyltransferase</fullName>
            <ecNumber evidence="18">2.3.1.157</ecNumber>
        </recommendedName>
    </domain>
</protein>